<name>A0A673VRX1_SALTR</name>
<dbReference type="GeneTree" id="ENSGT00640000091535"/>
<dbReference type="InterPro" id="IPR011989">
    <property type="entry name" value="ARM-like"/>
</dbReference>
<feature type="compositionally biased region" description="Polar residues" evidence="1">
    <location>
        <begin position="285"/>
        <end position="296"/>
    </location>
</feature>
<dbReference type="GO" id="GO:0005813">
    <property type="term" value="C:centrosome"/>
    <property type="evidence" value="ECO:0007669"/>
    <property type="project" value="InterPro"/>
</dbReference>
<dbReference type="InParanoid" id="A0A673VRX1"/>
<sequence length="2251" mass="247903">MELSPLIKKIGHSLAEIRVRALKSIICKLDHSLLSVSDLVQEKMLFVYLLEWFNFPEVPMQEEVLQLISTLSKHPTAAQMLRDVGAVEFLTQLSPNVEPRLRAIIDGIFDLLFQLPELLPACPTIYSNIHQLQNTTTAEEDSPAVGYFQTKRPSHIDVPPQRIAVNNSIRCLKFSTFPWLALTTTDQHILSSNESSLRSNNHNLVRTTCELLRDVIMQDFPAEIFLQRPSIVQNLLSILRLTPGESEAGYLRLQAVACLQQLCVGLRRRLRFHRDPSFYSAKQDPVSQNSSLSYSQEVHGGGAQRSLASSPGGECFPRPSVVGRNGQRPRGDGQDGDAASNSSSSSQRGGAAAQAFRQTAPSPADAAQLELPDLGVEDVLELQLQQLSLAQFTVATMEHAIPLLRTDGVRVFRGVCELLCEAVVLLRDGVCDLVWDDTSLVGMELREKLKITMETLGDIMTYHESCSSDCPESSLVQHRLAYVATAVFTIRLLQTILPLEKASGHLPESAVAVLLSLCLDRPFSLAYPNMAEAAVAYLEQVNPEGHDLYRRTSRAALWMESTCMFLKETQQQGDKNWLELLELADQAIDGLPYHQHLPIVKECIHICSYLWKFEQASPLLQTESQRVLLKLLTHPLLPVKTETYTCTLNVVKDCLGVQNVVKPVSSACSGVNFLLHPKVLYQISAFGLQDPIGKVNSAAKNILLFLLKCPLMMTASTWDRFNQALYPVIPILQSYAGTEDALGNCVLLISEVSNEVRDGVFPSTAKLRAALRLLFTKEPEVRVAAVQHLLSHLTSVEGATTVRPTLEGPVLSSLPSLFCLNNTLDINLDSSNRSFLKVWIYGQRHTDNVDKLLINLTTLFGFKKVESVEKLFSILTSDTVDLTLRRSAAEQLAVVLQETAMHPVLKSLGVTDKVICFITESVNDHTKSMDCLLEPCVCILRKLVYADSSLRHLLAEKTPLLITLLRASLLVKENKGDVSEVAVLMCLLLFDEIATVEVWSDNSSSDVALSPFSLPVSVIRRYSLPFQAASHHAVSPYCSVLPPYSDLLSLTPAKENLQLAWNTAWHSGIDNLLEELRGIRSDVADFHGDLSLSGSQVLSLRATHLPSGLQDCVQDIVMAAGHASVSSALSRLRLHLLIDRMAITDTHTHSCRDTLRTLTWQPAIARFVQVCPACVEDERLLVDVIAFLSAYFKQSHLESEDKDLCWILELLLKQETNSLLDLLLGEESQTHTLTHTVSQRETEELVELRAQINQRLQRELTGFINTLLHRLTHSTDRFCLALAGPFESQLAVRFLRCLRVSDTPRFYGLPSLERNLLGMVSLTAQPGWSSHCPTMEPQSLCTKYLSGLLEVISSFYVEWGGNSMSFMGKGVTKNAVICLLHLSHEMMAQNKDKDFISQWSLGQEVGSDDPSGSQLGLAWLIPLWVDRDPEVRFASLGVGSALSSVPSGCQSLSSSCQNISGGLWGTLLNILLDQQESTMVRREAVFILQNLLVMPMPATADQVTDSTWQSPCVHDESSGVCLVGLQALQALLYHCQFFQHTALMATACYRGRYTFDLKPSARDPGPQDSTTEDADDSLRLWRPPNRVPVNPSRASGSLSTSSTLVSKVLSVTQTAMLISAPLFYSAGQSDTDTIDSVLSQDSRLADPAADPTCVIVTPDLLSALCGLLANLLAVLPEFTLSSLTHNVCTYQFVCVSLVPQVLTLLKFLSSFSKFLKSCFILSSDLIGQMDFLKPLLANLFTVLTLDTKDLGDGTRGAVCVCWTDVLMLLATVVRRDGSAAYQSLSAALGRRWNTFTATLSVCVHQSFSDPHLHAAVLQFLCVVLSEEAKRRPLEVTTLNPDVQRTPLSEALNGASGGQLCELLLESFEKRAFQDPVKKKTAKALMALLACSSTAQNHAATAGLIDSCVEQMKLLHSHLHMESVRPGRGRRKESYMKEIKMSLEILRNSLYQNSQSKAVATDCRLAAVLHALWPWFLLDDAAMEAVLELLCVYTANCTTGVCVVFSAWPVPSIPPVWPPGGSLMHCVMKLASGVAPDNSPVQQLAFSLLANLAINKDCKGVLHKSNFLQPFLSLPVPKPGNKTGPGAGGLLGLWLRLLLSVSFGEDGQLSVLRLTGALDLLADLAATQPQRYRHYSNGSRPITTTDNALLILHNVCFSSANKPKVLANDKAMRVLVSCLDSKEAEVRSIGASALWALLHNYQKAKTTLKCPSVRLRVHEAYKVAKKDAEKNPDIMNTYLLKCLENLIQLLNT</sequence>
<dbReference type="GO" id="GO:0007099">
    <property type="term" value="P:centriole replication"/>
    <property type="evidence" value="ECO:0007669"/>
    <property type="project" value="TreeGrafter"/>
</dbReference>
<evidence type="ECO:0000259" key="2">
    <source>
        <dbReference type="Pfam" id="PF14726"/>
    </source>
</evidence>
<evidence type="ECO:0000256" key="1">
    <source>
        <dbReference type="SAM" id="MobiDB-lite"/>
    </source>
</evidence>
<dbReference type="InterPro" id="IPR030791">
    <property type="entry name" value="Rotatin"/>
</dbReference>
<dbReference type="PANTHER" id="PTHR31691:SF1">
    <property type="entry name" value="ROTATIN"/>
    <property type="match status" value="1"/>
</dbReference>
<dbReference type="Ensembl" id="ENSSTUT00000002602.1">
    <property type="protein sequence ID" value="ENSSTUP00000002435.1"/>
    <property type="gene ID" value="ENSSTUG00000001248.1"/>
</dbReference>
<dbReference type="PANTHER" id="PTHR31691">
    <property type="entry name" value="ROTATIN"/>
    <property type="match status" value="1"/>
</dbReference>
<dbReference type="GO" id="GO:0005814">
    <property type="term" value="C:centriole"/>
    <property type="evidence" value="ECO:0007669"/>
    <property type="project" value="TreeGrafter"/>
</dbReference>
<reference evidence="3" key="2">
    <citation type="submission" date="2025-09" db="UniProtKB">
        <authorList>
            <consortium name="Ensembl"/>
        </authorList>
    </citation>
    <scope>IDENTIFICATION</scope>
</reference>
<keyword evidence="4" id="KW-1185">Reference proteome</keyword>
<dbReference type="Gene3D" id="1.25.10.10">
    <property type="entry name" value="Leucine-rich Repeat Variant"/>
    <property type="match status" value="1"/>
</dbReference>
<dbReference type="SUPFAM" id="SSF48371">
    <property type="entry name" value="ARM repeat"/>
    <property type="match status" value="3"/>
</dbReference>
<feature type="region of interest" description="Disordered" evidence="1">
    <location>
        <begin position="1559"/>
        <end position="1599"/>
    </location>
</feature>
<dbReference type="GO" id="GO:0036064">
    <property type="term" value="C:ciliary basal body"/>
    <property type="evidence" value="ECO:0007669"/>
    <property type="project" value="InterPro"/>
</dbReference>
<proteinExistence type="predicted"/>
<feature type="domain" description="Rotatin N-terminal" evidence="2">
    <location>
        <begin position="16"/>
        <end position="110"/>
    </location>
</feature>
<accession>A0A673VRX1</accession>
<dbReference type="OMA" id="FCKCVGL"/>
<dbReference type="Proteomes" id="UP000472277">
    <property type="component" value="Chromosome 2"/>
</dbReference>
<dbReference type="GO" id="GO:0032053">
    <property type="term" value="P:ciliary basal body organization"/>
    <property type="evidence" value="ECO:0007669"/>
    <property type="project" value="TreeGrafter"/>
</dbReference>
<dbReference type="InterPro" id="IPR029249">
    <property type="entry name" value="Rotatin_N"/>
</dbReference>
<dbReference type="Pfam" id="PF14726">
    <property type="entry name" value="RTTN_N"/>
    <property type="match status" value="1"/>
</dbReference>
<protein>
    <submittedName>
        <fullName evidence="3">Rotatin</fullName>
    </submittedName>
</protein>
<evidence type="ECO:0000313" key="4">
    <source>
        <dbReference type="Proteomes" id="UP000472277"/>
    </source>
</evidence>
<evidence type="ECO:0000313" key="3">
    <source>
        <dbReference type="Ensembl" id="ENSSTUP00000002435.1"/>
    </source>
</evidence>
<feature type="region of interest" description="Disordered" evidence="1">
    <location>
        <begin position="279"/>
        <end position="364"/>
    </location>
</feature>
<feature type="compositionally biased region" description="Low complexity" evidence="1">
    <location>
        <begin position="336"/>
        <end position="355"/>
    </location>
</feature>
<dbReference type="GO" id="GO:0010457">
    <property type="term" value="P:centriole-centriole cohesion"/>
    <property type="evidence" value="ECO:0007669"/>
    <property type="project" value="TreeGrafter"/>
</dbReference>
<reference evidence="3" key="1">
    <citation type="submission" date="2025-08" db="UniProtKB">
        <authorList>
            <consortium name="Ensembl"/>
        </authorList>
    </citation>
    <scope>IDENTIFICATION</scope>
</reference>
<feature type="compositionally biased region" description="Low complexity" evidence="1">
    <location>
        <begin position="1582"/>
        <end position="1599"/>
    </location>
</feature>
<gene>
    <name evidence="3" type="primary">RTTN</name>
    <name evidence="3" type="synonym">rttn</name>
</gene>
<dbReference type="InterPro" id="IPR016024">
    <property type="entry name" value="ARM-type_fold"/>
</dbReference>
<organism evidence="3 4">
    <name type="scientific">Salmo trutta</name>
    <name type="common">Brown trout</name>
    <dbReference type="NCBI Taxonomy" id="8032"/>
    <lineage>
        <taxon>Eukaryota</taxon>
        <taxon>Metazoa</taxon>
        <taxon>Chordata</taxon>
        <taxon>Craniata</taxon>
        <taxon>Vertebrata</taxon>
        <taxon>Euteleostomi</taxon>
        <taxon>Actinopterygii</taxon>
        <taxon>Neopterygii</taxon>
        <taxon>Teleostei</taxon>
        <taxon>Protacanthopterygii</taxon>
        <taxon>Salmoniformes</taxon>
        <taxon>Salmonidae</taxon>
        <taxon>Salmoninae</taxon>
        <taxon>Salmo</taxon>
    </lineage>
</organism>